<comment type="function">
    <text evidence="3">Oxygenase that can act as both a histone lysine demethylase and a ribosomal histidine hydroxylase.</text>
</comment>
<dbReference type="GO" id="GO:0005730">
    <property type="term" value="C:nucleolus"/>
    <property type="evidence" value="ECO:0007669"/>
    <property type="project" value="TreeGrafter"/>
</dbReference>
<dbReference type="GO" id="GO:0032453">
    <property type="term" value="F:histone H3K4 demethylase activity"/>
    <property type="evidence" value="ECO:0007669"/>
    <property type="project" value="TreeGrafter"/>
</dbReference>
<dbReference type="EMBL" id="CAMAPE010000030">
    <property type="protein sequence ID" value="CAH9093283.1"/>
    <property type="molecule type" value="Genomic_DNA"/>
</dbReference>
<dbReference type="SUPFAM" id="SSF48371">
    <property type="entry name" value="ARM repeat"/>
    <property type="match status" value="1"/>
</dbReference>
<name>A0A9P0Z876_CUSEU</name>
<accession>A0A9P0Z876</accession>
<dbReference type="EC" id="1.14.11.-" evidence="3"/>
<keyword evidence="3" id="KW-0223">Dioxygenase</keyword>
<dbReference type="OrthoDB" id="425950at2759"/>
<sequence>MKRAKAGQESRRLNKRRLPDSNANAFATILAAISKGNNYGGEELALIQRCLKKLHRSLSQSLSTPILSLLPVLIRSKSDEVACKSIEIVGALSLMSIEMNGHIASEEQIVKGLVALLKSSNSLRSMAACNSILDLSTTSIGRKHLVDSFAIENLILRFFQDPKSSTPMVSILSDGKCTETCPKIVFKDDKLSILLVNAIIILLNSCTIEQLHKIPVTLSRGLLLHLKKVWEEVHQLELCGISGNCTQDGVSYINSIRTNNLAESVFRLSMDINPCRAPSVGFFNAEDTSLENFMSNIWESSPFLLTNSKLKNVISSFIDFSKLRESVPSFLSSMLRGLIHCPPIPSDEHDILHFLDEVSNSLGCPIVHQEDIRVVKTHDSESELHYFQTQTDNINYEFPIIFSSADILKCEQAYKEGYTIALRGMGFRYTSIASVADEVASMFGQPSIGVNLYLTPPGCQGLACHSDDHCVFICQLIGAKKWNIFSPAGNRLPRLYEALEKKERGIMDAHKEVLLKEGDILYIPRGHPHEAHTIGYGGGFDTSPGFSLHLTLSIEVEPPFEWEGFAHVALDHWCRRQSITRYILANSESLVLHKISAILIHIAVKLFGDTDPIFRKACLVGALSRACEHTDWLVVNQKEIFSHIICKIRSEATFVDVLKQVEVGIEKHEDLFSHFKWIRHLLKGEHETDTNSIHLVDANDVIHQISQNRDVAEAVFYRVKSNFCNEVAFEDVQPDYVTLLDDYRKARKQYANGMLSLHCNDN</sequence>
<keyword evidence="2 3" id="KW-0408">Iron</keyword>
<dbReference type="GO" id="GO:0051864">
    <property type="term" value="F:histone H3K36 demethylase activity"/>
    <property type="evidence" value="ECO:0007669"/>
    <property type="project" value="TreeGrafter"/>
</dbReference>
<comment type="similarity">
    <text evidence="3">Belongs to the ROX family.</text>
</comment>
<evidence type="ECO:0000256" key="1">
    <source>
        <dbReference type="ARBA" id="ARBA00022723"/>
    </source>
</evidence>
<evidence type="ECO:0000256" key="3">
    <source>
        <dbReference type="RuleBase" id="RU366061"/>
    </source>
</evidence>
<proteinExistence type="inferred from homology"/>
<keyword evidence="3" id="KW-0539">Nucleus</keyword>
<evidence type="ECO:0000256" key="2">
    <source>
        <dbReference type="ARBA" id="ARBA00023004"/>
    </source>
</evidence>
<dbReference type="InterPro" id="IPR016024">
    <property type="entry name" value="ARM-type_fold"/>
</dbReference>
<gene>
    <name evidence="5" type="ORF">CEURO_LOCUS12289</name>
</gene>
<dbReference type="InterPro" id="IPR039994">
    <property type="entry name" value="NO66-like"/>
</dbReference>
<keyword evidence="3" id="KW-0805">Transcription regulation</keyword>
<dbReference type="PROSITE" id="PS51184">
    <property type="entry name" value="JMJC"/>
    <property type="match status" value="1"/>
</dbReference>
<keyword evidence="6" id="KW-1185">Reference proteome</keyword>
<dbReference type="Gene3D" id="2.60.120.650">
    <property type="entry name" value="Cupin"/>
    <property type="match status" value="1"/>
</dbReference>
<comment type="subcellular location">
    <subcellularLocation>
        <location evidence="3">Nucleus</location>
    </subcellularLocation>
</comment>
<evidence type="ECO:0000313" key="5">
    <source>
        <dbReference type="EMBL" id="CAH9093283.1"/>
    </source>
</evidence>
<comment type="cofactor">
    <cofactor evidence="3">
        <name>Fe(2+)</name>
        <dbReference type="ChEBI" id="CHEBI:29033"/>
    </cofactor>
    <text evidence="3">Binds 1 Fe(2+) ion per subunit.</text>
</comment>
<dbReference type="SUPFAM" id="SSF51197">
    <property type="entry name" value="Clavaminate synthase-like"/>
    <property type="match status" value="1"/>
</dbReference>
<evidence type="ECO:0000259" key="4">
    <source>
        <dbReference type="PROSITE" id="PS51184"/>
    </source>
</evidence>
<dbReference type="GO" id="GO:0005506">
    <property type="term" value="F:iron ion binding"/>
    <property type="evidence" value="ECO:0007669"/>
    <property type="project" value="UniProtKB-UniRule"/>
</dbReference>
<evidence type="ECO:0000313" key="6">
    <source>
        <dbReference type="Proteomes" id="UP001152484"/>
    </source>
</evidence>
<keyword evidence="3" id="KW-0804">Transcription</keyword>
<comment type="caution">
    <text evidence="5">The sequence shown here is derived from an EMBL/GenBank/DDBJ whole genome shotgun (WGS) entry which is preliminary data.</text>
</comment>
<dbReference type="Pfam" id="PF08007">
    <property type="entry name" value="JmjC_2"/>
    <property type="match status" value="1"/>
</dbReference>
<reference evidence="5" key="1">
    <citation type="submission" date="2022-07" db="EMBL/GenBank/DDBJ databases">
        <authorList>
            <person name="Macas J."/>
            <person name="Novak P."/>
            <person name="Neumann P."/>
        </authorList>
    </citation>
    <scope>NUCLEOTIDE SEQUENCE</scope>
</reference>
<dbReference type="AlphaFoldDB" id="A0A9P0Z876"/>
<dbReference type="PANTHER" id="PTHR13096:SF9">
    <property type="entry name" value="BIFUNCTIONAL LYSINE-SPECIFIC DEMETHYLASE AND HISTIDYL-HYDROXYLASE"/>
    <property type="match status" value="1"/>
</dbReference>
<dbReference type="InterPro" id="IPR003347">
    <property type="entry name" value="JmjC_dom"/>
</dbReference>
<keyword evidence="3" id="KW-0560">Oxidoreductase</keyword>
<protein>
    <recommendedName>
        <fullName evidence="3">Bifunctional lysine-specific demethylase and histidyl-hydroxylase</fullName>
        <ecNumber evidence="3">1.14.11.-</ecNumber>
    </recommendedName>
</protein>
<organism evidence="5 6">
    <name type="scientific">Cuscuta europaea</name>
    <name type="common">European dodder</name>
    <dbReference type="NCBI Taxonomy" id="41803"/>
    <lineage>
        <taxon>Eukaryota</taxon>
        <taxon>Viridiplantae</taxon>
        <taxon>Streptophyta</taxon>
        <taxon>Embryophyta</taxon>
        <taxon>Tracheophyta</taxon>
        <taxon>Spermatophyta</taxon>
        <taxon>Magnoliopsida</taxon>
        <taxon>eudicotyledons</taxon>
        <taxon>Gunneridae</taxon>
        <taxon>Pentapetalae</taxon>
        <taxon>asterids</taxon>
        <taxon>lamiids</taxon>
        <taxon>Solanales</taxon>
        <taxon>Convolvulaceae</taxon>
        <taxon>Cuscuteae</taxon>
        <taxon>Cuscuta</taxon>
        <taxon>Cuscuta subgen. Cuscuta</taxon>
    </lineage>
</organism>
<dbReference type="PANTHER" id="PTHR13096">
    <property type="entry name" value="MINA53 MYC INDUCED NUCLEAR ANTIGEN"/>
    <property type="match status" value="1"/>
</dbReference>
<feature type="domain" description="JmjC" evidence="4">
    <location>
        <begin position="387"/>
        <end position="557"/>
    </location>
</feature>
<keyword evidence="1 3" id="KW-0479">Metal-binding</keyword>
<dbReference type="Proteomes" id="UP001152484">
    <property type="component" value="Unassembled WGS sequence"/>
</dbReference>